<evidence type="ECO:0000256" key="1">
    <source>
        <dbReference type="SAM" id="Phobius"/>
    </source>
</evidence>
<comment type="caution">
    <text evidence="2">The sequence shown here is derived from an EMBL/GenBank/DDBJ whole genome shotgun (WGS) entry which is preliminary data.</text>
</comment>
<name>A0ABP4K5Z5_9MICO</name>
<evidence type="ECO:0000313" key="2">
    <source>
        <dbReference type="EMBL" id="GAA1494421.1"/>
    </source>
</evidence>
<keyword evidence="1" id="KW-0472">Membrane</keyword>
<keyword evidence="1" id="KW-1133">Transmembrane helix</keyword>
<protein>
    <submittedName>
        <fullName evidence="2">Uncharacterized protein</fullName>
    </submittedName>
</protein>
<sequence>MPWDAEEPTRGIAVVVVGAEAAWLLVIFGPASLTGPDDTRPAVR</sequence>
<gene>
    <name evidence="2" type="ORF">GCM10009627_27670</name>
</gene>
<dbReference type="EMBL" id="BAAAJX010000016">
    <property type="protein sequence ID" value="GAA1494421.1"/>
    <property type="molecule type" value="Genomic_DNA"/>
</dbReference>
<feature type="transmembrane region" description="Helical" evidence="1">
    <location>
        <begin position="12"/>
        <end position="31"/>
    </location>
</feature>
<reference evidence="3" key="1">
    <citation type="journal article" date="2019" name="Int. J. Syst. Evol. Microbiol.">
        <title>The Global Catalogue of Microorganisms (GCM) 10K type strain sequencing project: providing services to taxonomists for standard genome sequencing and annotation.</title>
        <authorList>
            <consortium name="The Broad Institute Genomics Platform"/>
            <consortium name="The Broad Institute Genome Sequencing Center for Infectious Disease"/>
            <person name="Wu L."/>
            <person name="Ma J."/>
        </authorList>
    </citation>
    <scope>NUCLEOTIDE SEQUENCE [LARGE SCALE GENOMIC DNA]</scope>
    <source>
        <strain evidence="3">JCM 12140</strain>
    </source>
</reference>
<evidence type="ECO:0000313" key="3">
    <source>
        <dbReference type="Proteomes" id="UP001501742"/>
    </source>
</evidence>
<accession>A0ABP4K5Z5</accession>
<keyword evidence="1" id="KW-0812">Transmembrane</keyword>
<dbReference type="Proteomes" id="UP001501742">
    <property type="component" value="Unassembled WGS sequence"/>
</dbReference>
<keyword evidence="3" id="KW-1185">Reference proteome</keyword>
<organism evidence="2 3">
    <name type="scientific">Curtobacterium herbarum</name>
    <dbReference type="NCBI Taxonomy" id="150122"/>
    <lineage>
        <taxon>Bacteria</taxon>
        <taxon>Bacillati</taxon>
        <taxon>Actinomycetota</taxon>
        <taxon>Actinomycetes</taxon>
        <taxon>Micrococcales</taxon>
        <taxon>Microbacteriaceae</taxon>
        <taxon>Curtobacterium</taxon>
    </lineage>
</organism>
<proteinExistence type="predicted"/>